<sequence length="133" mass="14409">MEVAEIKSAIEKGWGQTPVGTVCLVLVDRILGLQPQASAALTYQNILDLVGEDTVTPELVAALNLLTTAEFAILDAGGFFIDEDDNSHELTAEEFQNVLTRNFLVHPDTGYPVEDAANKVCPFFSLKNAEARS</sequence>
<dbReference type="KEGG" id="rde:RD1_4057"/>
<dbReference type="OrthoDB" id="7780998at2"/>
<accession>Q160U2</accession>
<reference evidence="1 2" key="1">
    <citation type="journal article" date="2007" name="J. Bacteriol.">
        <title>The complete genome sequence of Roseobacter denitrificans reveals a mixotrophic rather than photosynthetic metabolism.</title>
        <authorList>
            <person name="Swingley W.D."/>
            <person name="Sadekar S."/>
            <person name="Mastrian S.D."/>
            <person name="Matthies H.J."/>
            <person name="Hao J."/>
            <person name="Ramos H."/>
            <person name="Acharya C.R."/>
            <person name="Conrad A.L."/>
            <person name="Taylor H.L."/>
            <person name="Dejesa L.C."/>
            <person name="Shah M.K."/>
            <person name="O'huallachain M.E."/>
            <person name="Lince M.T."/>
            <person name="Blankenship R.E."/>
            <person name="Beatty J.T."/>
            <person name="Touchman J.W."/>
        </authorList>
    </citation>
    <scope>NUCLEOTIDE SEQUENCE [LARGE SCALE GENOMIC DNA]</scope>
    <source>
        <strain evidence="2">ATCC 33942 / OCh 114</strain>
    </source>
</reference>
<name>Q160U2_ROSDO</name>
<evidence type="ECO:0000313" key="2">
    <source>
        <dbReference type="Proteomes" id="UP000007029"/>
    </source>
</evidence>
<dbReference type="AlphaFoldDB" id="Q160U2"/>
<dbReference type="RefSeq" id="WP_011570111.1">
    <property type="nucleotide sequence ID" value="NC_008209.1"/>
</dbReference>
<dbReference type="HOGENOM" id="CLU_154555_0_0_5"/>
<keyword evidence="2" id="KW-1185">Reference proteome</keyword>
<organism evidence="1 2">
    <name type="scientific">Roseobacter denitrificans (strain ATCC 33942 / OCh 114)</name>
    <name type="common">Erythrobacter sp. (strain OCh 114)</name>
    <name type="synonym">Roseobacter denitrificans</name>
    <dbReference type="NCBI Taxonomy" id="375451"/>
    <lineage>
        <taxon>Bacteria</taxon>
        <taxon>Pseudomonadati</taxon>
        <taxon>Pseudomonadota</taxon>
        <taxon>Alphaproteobacteria</taxon>
        <taxon>Rhodobacterales</taxon>
        <taxon>Roseobacteraceae</taxon>
        <taxon>Roseobacter</taxon>
    </lineage>
</organism>
<dbReference type="Proteomes" id="UP000007029">
    <property type="component" value="Chromosome"/>
</dbReference>
<evidence type="ECO:0000313" key="1">
    <source>
        <dbReference type="EMBL" id="ABG33501.1"/>
    </source>
</evidence>
<dbReference type="EMBL" id="CP000362">
    <property type="protein sequence ID" value="ABG33501.1"/>
    <property type="molecule type" value="Genomic_DNA"/>
</dbReference>
<protein>
    <submittedName>
        <fullName evidence="1">Uncharacterized protein</fullName>
    </submittedName>
</protein>
<proteinExistence type="predicted"/>
<gene>
    <name evidence="1" type="ordered locus">RD1_4057</name>
</gene>